<dbReference type="PANTHER" id="PTHR46558:SF11">
    <property type="entry name" value="HTH-TYPE TRANSCRIPTIONAL REGULATOR XRE"/>
    <property type="match status" value="1"/>
</dbReference>
<keyword evidence="1" id="KW-0238">DNA-binding</keyword>
<dbReference type="SMART" id="SM00530">
    <property type="entry name" value="HTH_XRE"/>
    <property type="match status" value="1"/>
</dbReference>
<dbReference type="SUPFAM" id="SSF47413">
    <property type="entry name" value="lambda repressor-like DNA-binding domains"/>
    <property type="match status" value="1"/>
</dbReference>
<dbReference type="InterPro" id="IPR001387">
    <property type="entry name" value="Cro/C1-type_HTH"/>
</dbReference>
<dbReference type="Gene3D" id="1.10.260.40">
    <property type="entry name" value="lambda repressor-like DNA-binding domains"/>
    <property type="match status" value="1"/>
</dbReference>
<gene>
    <name evidence="3" type="ORF">WMO45_00185</name>
</gene>
<dbReference type="PANTHER" id="PTHR46558">
    <property type="entry name" value="TRACRIPTIONAL REGULATORY PROTEIN-RELATED-RELATED"/>
    <property type="match status" value="1"/>
</dbReference>
<protein>
    <submittedName>
        <fullName evidence="3">Helix-turn-helix transcriptional regulator</fullName>
    </submittedName>
</protein>
<proteinExistence type="predicted"/>
<evidence type="ECO:0000256" key="1">
    <source>
        <dbReference type="ARBA" id="ARBA00023125"/>
    </source>
</evidence>
<accession>A0ABV1ELE8</accession>
<keyword evidence="4" id="KW-1185">Reference proteome</keyword>
<feature type="domain" description="HTH cro/C1-type" evidence="2">
    <location>
        <begin position="3"/>
        <end position="57"/>
    </location>
</feature>
<dbReference type="EMBL" id="JBBMFT010000001">
    <property type="protein sequence ID" value="MEQ2454929.1"/>
    <property type="molecule type" value="Genomic_DNA"/>
</dbReference>
<sequence>MRIKERREAMGLTRMQVADCLGVSKVAVRKWETGLAMPNADKLPVLADLLHCTIDALYGRAGPGQSD</sequence>
<dbReference type="Pfam" id="PF01381">
    <property type="entry name" value="HTH_3"/>
    <property type="match status" value="1"/>
</dbReference>
<dbReference type="CDD" id="cd00093">
    <property type="entry name" value="HTH_XRE"/>
    <property type="match status" value="1"/>
</dbReference>
<dbReference type="Proteomes" id="UP001440599">
    <property type="component" value="Unassembled WGS sequence"/>
</dbReference>
<dbReference type="RefSeq" id="WP_349138605.1">
    <property type="nucleotide sequence ID" value="NZ_JBBMFT010000001.1"/>
</dbReference>
<organism evidence="3 4">
    <name type="scientific">Flavonifractor hominis</name>
    <dbReference type="NCBI Taxonomy" id="3133178"/>
    <lineage>
        <taxon>Bacteria</taxon>
        <taxon>Bacillati</taxon>
        <taxon>Bacillota</taxon>
        <taxon>Clostridia</taxon>
        <taxon>Eubacteriales</taxon>
        <taxon>Oscillospiraceae</taxon>
        <taxon>Flavonifractor</taxon>
    </lineage>
</organism>
<dbReference type="PROSITE" id="PS50943">
    <property type="entry name" value="HTH_CROC1"/>
    <property type="match status" value="1"/>
</dbReference>
<evidence type="ECO:0000313" key="4">
    <source>
        <dbReference type="Proteomes" id="UP001440599"/>
    </source>
</evidence>
<reference evidence="3 4" key="1">
    <citation type="submission" date="2024-03" db="EMBL/GenBank/DDBJ databases">
        <title>Human intestinal bacterial collection.</title>
        <authorList>
            <person name="Pauvert C."/>
            <person name="Hitch T.C.A."/>
            <person name="Clavel T."/>
        </authorList>
    </citation>
    <scope>NUCLEOTIDE SEQUENCE [LARGE SCALE GENOMIC DNA]</scope>
    <source>
        <strain evidence="3 4">CLA-AP-H34</strain>
    </source>
</reference>
<name>A0ABV1ELE8_9FIRM</name>
<dbReference type="InterPro" id="IPR010982">
    <property type="entry name" value="Lambda_DNA-bd_dom_sf"/>
</dbReference>
<evidence type="ECO:0000313" key="3">
    <source>
        <dbReference type="EMBL" id="MEQ2454929.1"/>
    </source>
</evidence>
<comment type="caution">
    <text evidence="3">The sequence shown here is derived from an EMBL/GenBank/DDBJ whole genome shotgun (WGS) entry which is preliminary data.</text>
</comment>
<evidence type="ECO:0000259" key="2">
    <source>
        <dbReference type="PROSITE" id="PS50943"/>
    </source>
</evidence>